<dbReference type="InterPro" id="IPR011060">
    <property type="entry name" value="RibuloseP-bd_barrel"/>
</dbReference>
<dbReference type="PANTHER" id="PTHR43406:SF1">
    <property type="entry name" value="TRYPTOPHAN SYNTHASE ALPHA CHAIN, CHLOROPLASTIC"/>
    <property type="match status" value="1"/>
</dbReference>
<dbReference type="AlphaFoldDB" id="H0EAI4"/>
<gene>
    <name evidence="8" type="primary">trpA</name>
    <name evidence="10" type="ORF">PAI11_38580</name>
</gene>
<evidence type="ECO:0000256" key="4">
    <source>
        <dbReference type="ARBA" id="ARBA00022822"/>
    </source>
</evidence>
<dbReference type="SUPFAM" id="SSF51366">
    <property type="entry name" value="Ribulose-phoshate binding barrel"/>
    <property type="match status" value="1"/>
</dbReference>
<dbReference type="NCBIfam" id="TIGR00262">
    <property type="entry name" value="trpA"/>
    <property type="match status" value="1"/>
</dbReference>
<comment type="function">
    <text evidence="8">The alpha subunit is responsible for the aldol cleavage of indoleglycerol phosphate to indole and glyceraldehyde 3-phosphate.</text>
</comment>
<accession>H0EAI4</accession>
<dbReference type="InterPro" id="IPR002028">
    <property type="entry name" value="Trp_synthase_suA"/>
</dbReference>
<evidence type="ECO:0000256" key="2">
    <source>
        <dbReference type="ARBA" id="ARBA00011270"/>
    </source>
</evidence>
<keyword evidence="11" id="KW-1185">Reference proteome</keyword>
<dbReference type="Pfam" id="PF00290">
    <property type="entry name" value="Trp_syntA"/>
    <property type="match status" value="1"/>
</dbReference>
<keyword evidence="5 8" id="KW-0057">Aromatic amino acid biosynthesis</keyword>
<evidence type="ECO:0000313" key="11">
    <source>
        <dbReference type="Proteomes" id="UP000005143"/>
    </source>
</evidence>
<dbReference type="PATRIC" id="fig|1097667.3.peg.3823"/>
<evidence type="ECO:0000313" key="10">
    <source>
        <dbReference type="EMBL" id="EHN09311.1"/>
    </source>
</evidence>
<evidence type="ECO:0000256" key="3">
    <source>
        <dbReference type="ARBA" id="ARBA00022605"/>
    </source>
</evidence>
<dbReference type="GO" id="GO:0005829">
    <property type="term" value="C:cytosol"/>
    <property type="evidence" value="ECO:0007669"/>
    <property type="project" value="TreeGrafter"/>
</dbReference>
<comment type="catalytic activity">
    <reaction evidence="7 8">
        <text>(1S,2R)-1-C-(indol-3-yl)glycerol 3-phosphate + L-serine = D-glyceraldehyde 3-phosphate + L-tryptophan + H2O</text>
        <dbReference type="Rhea" id="RHEA:10532"/>
        <dbReference type="ChEBI" id="CHEBI:15377"/>
        <dbReference type="ChEBI" id="CHEBI:33384"/>
        <dbReference type="ChEBI" id="CHEBI:57912"/>
        <dbReference type="ChEBI" id="CHEBI:58866"/>
        <dbReference type="ChEBI" id="CHEBI:59776"/>
        <dbReference type="EC" id="4.2.1.20"/>
    </reaction>
</comment>
<comment type="similarity">
    <text evidence="8 9">Belongs to the TrpA family.</text>
</comment>
<dbReference type="Gene3D" id="3.20.20.70">
    <property type="entry name" value="Aldolase class I"/>
    <property type="match status" value="1"/>
</dbReference>
<keyword evidence="6 8" id="KW-0456">Lyase</keyword>
<keyword evidence="3 8" id="KW-0028">Amino-acid biosynthesis</keyword>
<reference evidence="10 11" key="1">
    <citation type="journal article" date="2013" name="Biodegradation">
        <title>Quantitative proteomic analysis of ibuprofen-degrading Patulibacter sp. strain I11.</title>
        <authorList>
            <person name="Almeida B."/>
            <person name="Kjeldal H."/>
            <person name="Lolas I."/>
            <person name="Knudsen A.D."/>
            <person name="Carvalho G."/>
            <person name="Nielsen K.L."/>
            <person name="Barreto Crespo M.T."/>
            <person name="Stensballe A."/>
            <person name="Nielsen J.L."/>
        </authorList>
    </citation>
    <scope>NUCLEOTIDE SEQUENCE [LARGE SCALE GENOMIC DNA]</scope>
    <source>
        <strain evidence="10 11">I11</strain>
    </source>
</reference>
<dbReference type="RefSeq" id="WP_007578321.1">
    <property type="nucleotide sequence ID" value="NZ_AGUD01000295.1"/>
</dbReference>
<dbReference type="GO" id="GO:0004834">
    <property type="term" value="F:tryptophan synthase activity"/>
    <property type="evidence" value="ECO:0007669"/>
    <property type="project" value="UniProtKB-UniRule"/>
</dbReference>
<comment type="subunit">
    <text evidence="2 8">Tetramer of two alpha and two beta chains.</text>
</comment>
<comment type="pathway">
    <text evidence="1 8">Amino-acid biosynthesis; L-tryptophan biosynthesis; L-tryptophan from chorismate: step 5/5.</text>
</comment>
<evidence type="ECO:0000256" key="5">
    <source>
        <dbReference type="ARBA" id="ARBA00023141"/>
    </source>
</evidence>
<dbReference type="EC" id="4.2.1.20" evidence="8"/>
<keyword evidence="4 8" id="KW-0822">Tryptophan biosynthesis</keyword>
<sequence>MSGAERLAAAIHGAPGRAALGTFVVGGFPTVELSGAAAAASAAAGAAFVEIGLPSRDPTADGPAIESAGRAALHRGASVDGILDAVAVVSAAVPVVVMCYASAVYARGPERFVAALRRAGACGLIVADLPVDAAREVQNACRRYGIGWVPIVAGSTPPGRLHAACATAGGFVYVAQAGGVTGERGAMPDSTAPTVARVREMTELPIAVGFGVSTREHVRAVADAGADGVIVGSRVVRAIQEHDDPVAAVAATTRDLVAGLAVAPAG</sequence>
<protein>
    <recommendedName>
        <fullName evidence="8">Tryptophan synthase alpha chain</fullName>
        <ecNumber evidence="8">4.2.1.20</ecNumber>
    </recommendedName>
</protein>
<organism evidence="10 11">
    <name type="scientific">Patulibacter medicamentivorans</name>
    <dbReference type="NCBI Taxonomy" id="1097667"/>
    <lineage>
        <taxon>Bacteria</taxon>
        <taxon>Bacillati</taxon>
        <taxon>Actinomycetota</taxon>
        <taxon>Thermoleophilia</taxon>
        <taxon>Solirubrobacterales</taxon>
        <taxon>Patulibacteraceae</taxon>
        <taxon>Patulibacter</taxon>
    </lineage>
</organism>
<evidence type="ECO:0000256" key="1">
    <source>
        <dbReference type="ARBA" id="ARBA00004733"/>
    </source>
</evidence>
<dbReference type="Proteomes" id="UP000005143">
    <property type="component" value="Unassembled WGS sequence"/>
</dbReference>
<feature type="active site" description="Proton acceptor" evidence="8">
    <location>
        <position position="50"/>
    </location>
</feature>
<dbReference type="UniPathway" id="UPA00035">
    <property type="reaction ID" value="UER00044"/>
</dbReference>
<dbReference type="EMBL" id="AGUD01000295">
    <property type="protein sequence ID" value="EHN09311.1"/>
    <property type="molecule type" value="Genomic_DNA"/>
</dbReference>
<dbReference type="PANTHER" id="PTHR43406">
    <property type="entry name" value="TRYPTOPHAN SYNTHASE, ALPHA CHAIN"/>
    <property type="match status" value="1"/>
</dbReference>
<dbReference type="InterPro" id="IPR013785">
    <property type="entry name" value="Aldolase_TIM"/>
</dbReference>
<evidence type="ECO:0000256" key="9">
    <source>
        <dbReference type="RuleBase" id="RU003662"/>
    </source>
</evidence>
<dbReference type="CDD" id="cd04724">
    <property type="entry name" value="Tryptophan_synthase_alpha"/>
    <property type="match status" value="1"/>
</dbReference>
<feature type="active site" description="Proton acceptor" evidence="8">
    <location>
        <position position="61"/>
    </location>
</feature>
<comment type="caution">
    <text evidence="10">The sequence shown here is derived from an EMBL/GenBank/DDBJ whole genome shotgun (WGS) entry which is preliminary data.</text>
</comment>
<evidence type="ECO:0000256" key="8">
    <source>
        <dbReference type="HAMAP-Rule" id="MF_00131"/>
    </source>
</evidence>
<evidence type="ECO:0000256" key="6">
    <source>
        <dbReference type="ARBA" id="ARBA00023239"/>
    </source>
</evidence>
<proteinExistence type="inferred from homology"/>
<evidence type="ECO:0000256" key="7">
    <source>
        <dbReference type="ARBA" id="ARBA00049047"/>
    </source>
</evidence>
<name>H0EAI4_9ACTN</name>
<dbReference type="OrthoDB" id="9804578at2"/>
<dbReference type="HAMAP" id="MF_00131">
    <property type="entry name" value="Trp_synth_alpha"/>
    <property type="match status" value="1"/>
</dbReference>